<dbReference type="InterPro" id="IPR013792">
    <property type="entry name" value="RNA3'P_cycl/enolpyr_Trfase_a/b"/>
</dbReference>
<feature type="binding site" evidence="9">
    <location>
        <position position="173"/>
    </location>
    <ligand>
        <name>3-phosphoshikimate</name>
        <dbReference type="ChEBI" id="CHEBI:145989"/>
    </ligand>
</feature>
<feature type="domain" description="Enolpyruvate transferase" evidence="10">
    <location>
        <begin position="16"/>
        <end position="435"/>
    </location>
</feature>
<evidence type="ECO:0000256" key="2">
    <source>
        <dbReference type="ARBA" id="ARBA00004811"/>
    </source>
</evidence>
<evidence type="ECO:0000313" key="11">
    <source>
        <dbReference type="EMBL" id="SKB76427.1"/>
    </source>
</evidence>
<dbReference type="PANTHER" id="PTHR21090">
    <property type="entry name" value="AROM/DEHYDROQUINATE SYNTHASE"/>
    <property type="match status" value="1"/>
</dbReference>
<evidence type="ECO:0000259" key="10">
    <source>
        <dbReference type="Pfam" id="PF00275"/>
    </source>
</evidence>
<keyword evidence="6 9" id="KW-0808">Transferase</keyword>
<evidence type="ECO:0000256" key="8">
    <source>
        <dbReference type="ARBA" id="ARBA00044633"/>
    </source>
</evidence>
<dbReference type="OrthoDB" id="9809920at2"/>
<dbReference type="PANTHER" id="PTHR21090:SF5">
    <property type="entry name" value="PENTAFUNCTIONAL AROM POLYPEPTIDE"/>
    <property type="match status" value="1"/>
</dbReference>
<comment type="subunit">
    <text evidence="9">Monomer.</text>
</comment>
<dbReference type="GO" id="GO:0003866">
    <property type="term" value="F:3-phosphoshikimate 1-carboxyvinyltransferase activity"/>
    <property type="evidence" value="ECO:0007669"/>
    <property type="project" value="UniProtKB-UniRule"/>
</dbReference>
<feature type="binding site" evidence="9">
    <location>
        <position position="175"/>
    </location>
    <ligand>
        <name>phosphoenolpyruvate</name>
        <dbReference type="ChEBI" id="CHEBI:58702"/>
    </ligand>
</feature>
<dbReference type="AlphaFoldDB" id="A0A1T5DXL2"/>
<dbReference type="PROSITE" id="PS00885">
    <property type="entry name" value="EPSP_SYNTHASE_2"/>
    <property type="match status" value="1"/>
</dbReference>
<dbReference type="GO" id="GO:0005737">
    <property type="term" value="C:cytoplasm"/>
    <property type="evidence" value="ECO:0007669"/>
    <property type="project" value="UniProtKB-SubCell"/>
</dbReference>
<dbReference type="InterPro" id="IPR001986">
    <property type="entry name" value="Enolpyruvate_Tfrase_dom"/>
</dbReference>
<comment type="subcellular location">
    <subcellularLocation>
        <location evidence="9">Cytoplasm</location>
    </subcellularLocation>
</comment>
<feature type="binding site" evidence="9">
    <location>
        <position position="27"/>
    </location>
    <ligand>
        <name>phosphoenolpyruvate</name>
        <dbReference type="ChEBI" id="CHEBI:58702"/>
    </ligand>
</feature>
<evidence type="ECO:0000256" key="3">
    <source>
        <dbReference type="ARBA" id="ARBA00009948"/>
    </source>
</evidence>
<dbReference type="EMBL" id="FUYP01000017">
    <property type="protein sequence ID" value="SKB76427.1"/>
    <property type="molecule type" value="Genomic_DNA"/>
</dbReference>
<feature type="binding site" evidence="9">
    <location>
        <position position="357"/>
    </location>
    <ligand>
        <name>phosphoenolpyruvate</name>
        <dbReference type="ChEBI" id="CHEBI:58702"/>
    </ligand>
</feature>
<accession>A0A1T5DXL2</accession>
<dbReference type="UniPathway" id="UPA00053">
    <property type="reaction ID" value="UER00089"/>
</dbReference>
<feature type="active site" description="Proton acceptor" evidence="9">
    <location>
        <position position="326"/>
    </location>
</feature>
<evidence type="ECO:0000256" key="9">
    <source>
        <dbReference type="HAMAP-Rule" id="MF_00210"/>
    </source>
</evidence>
<dbReference type="CDD" id="cd01556">
    <property type="entry name" value="EPSP_synthase"/>
    <property type="match status" value="1"/>
</dbReference>
<gene>
    <name evidence="9" type="primary">aroA</name>
    <name evidence="11" type="ORF">SAMN06295937_101740</name>
</gene>
<keyword evidence="7 9" id="KW-0057">Aromatic amino acid biosynthesis</keyword>
<dbReference type="GO" id="GO:0008652">
    <property type="term" value="P:amino acid biosynthetic process"/>
    <property type="evidence" value="ECO:0007669"/>
    <property type="project" value="UniProtKB-KW"/>
</dbReference>
<dbReference type="Proteomes" id="UP000190044">
    <property type="component" value="Unassembled WGS sequence"/>
</dbReference>
<dbReference type="NCBIfam" id="TIGR01356">
    <property type="entry name" value="aroA"/>
    <property type="match status" value="1"/>
</dbReference>
<dbReference type="PIRSF" id="PIRSF000505">
    <property type="entry name" value="EPSPS"/>
    <property type="match status" value="1"/>
</dbReference>
<feature type="binding site" evidence="9">
    <location>
        <position position="402"/>
    </location>
    <ligand>
        <name>phosphoenolpyruvate</name>
        <dbReference type="ChEBI" id="CHEBI:58702"/>
    </ligand>
</feature>
<dbReference type="HAMAP" id="MF_00210">
    <property type="entry name" value="EPSP_synth"/>
    <property type="match status" value="1"/>
</dbReference>
<dbReference type="InterPro" id="IPR006264">
    <property type="entry name" value="EPSP_synthase"/>
</dbReference>
<evidence type="ECO:0000256" key="1">
    <source>
        <dbReference type="ARBA" id="ARBA00002174"/>
    </source>
</evidence>
<comment type="caution">
    <text evidence="9">Lacks conserved residue(s) required for the propagation of feature annotation.</text>
</comment>
<feature type="binding site" evidence="9">
    <location>
        <position position="326"/>
    </location>
    <ligand>
        <name>3-phosphoshikimate</name>
        <dbReference type="ChEBI" id="CHEBI:145989"/>
    </ligand>
</feature>
<feature type="binding site" evidence="9">
    <location>
        <position position="28"/>
    </location>
    <ligand>
        <name>3-phosphoshikimate</name>
        <dbReference type="ChEBI" id="CHEBI:145989"/>
    </ligand>
</feature>
<name>A0A1T5DXL2_9SPHN</name>
<dbReference type="Gene3D" id="3.65.10.10">
    <property type="entry name" value="Enolpyruvate transferase domain"/>
    <property type="match status" value="2"/>
</dbReference>
<reference evidence="12" key="1">
    <citation type="submission" date="2017-02" db="EMBL/GenBank/DDBJ databases">
        <authorList>
            <person name="Varghese N."/>
            <person name="Submissions S."/>
        </authorList>
    </citation>
    <scope>NUCLEOTIDE SEQUENCE [LARGE SCALE GENOMIC DNA]</scope>
    <source>
        <strain evidence="12">R11H</strain>
    </source>
</reference>
<feature type="binding site" evidence="9">
    <location>
        <position position="100"/>
    </location>
    <ligand>
        <name>phosphoenolpyruvate</name>
        <dbReference type="ChEBI" id="CHEBI:58702"/>
    </ligand>
</feature>
<dbReference type="FunFam" id="3.65.10.10:FF:000006">
    <property type="entry name" value="3-phosphoshikimate 1-carboxyvinyltransferase"/>
    <property type="match status" value="1"/>
</dbReference>
<feature type="binding site" evidence="9">
    <location>
        <position position="27"/>
    </location>
    <ligand>
        <name>3-phosphoshikimate</name>
        <dbReference type="ChEBI" id="CHEBI:145989"/>
    </ligand>
</feature>
<evidence type="ECO:0000313" key="12">
    <source>
        <dbReference type="Proteomes" id="UP000190044"/>
    </source>
</evidence>
<dbReference type="FunFam" id="3.65.10.10:FF:000005">
    <property type="entry name" value="3-phosphoshikimate 1-carboxyvinyltransferase"/>
    <property type="match status" value="1"/>
</dbReference>
<protein>
    <recommendedName>
        <fullName evidence="9">3-phosphoshikimate 1-carboxyvinyltransferase</fullName>
        <ecNumber evidence="9">2.5.1.19</ecNumber>
    </recommendedName>
    <alternativeName>
        <fullName evidence="9">5-enolpyruvylshikimate-3-phosphate synthase</fullName>
        <shortName evidence="9">EPSP synthase</shortName>
        <shortName evidence="9">EPSPS</shortName>
    </alternativeName>
</protein>
<dbReference type="InterPro" id="IPR036968">
    <property type="entry name" value="Enolpyruvate_Tfrase_sf"/>
</dbReference>
<dbReference type="InterPro" id="IPR023193">
    <property type="entry name" value="EPSP_synthase_CS"/>
</dbReference>
<evidence type="ECO:0000256" key="4">
    <source>
        <dbReference type="ARBA" id="ARBA00022490"/>
    </source>
</evidence>
<organism evidence="11 12">
    <name type="scientific">Sphingopyxis flava</name>
    <dbReference type="NCBI Taxonomy" id="1507287"/>
    <lineage>
        <taxon>Bacteria</taxon>
        <taxon>Pseudomonadati</taxon>
        <taxon>Pseudomonadota</taxon>
        <taxon>Alphaproteobacteria</taxon>
        <taxon>Sphingomonadales</taxon>
        <taxon>Sphingomonadaceae</taxon>
        <taxon>Sphingopyxis</taxon>
    </lineage>
</organism>
<evidence type="ECO:0000256" key="6">
    <source>
        <dbReference type="ARBA" id="ARBA00022679"/>
    </source>
</evidence>
<dbReference type="RefSeq" id="WP_079639314.1">
    <property type="nucleotide sequence ID" value="NZ_FUYP01000017.1"/>
</dbReference>
<sequence>MTDPLSSPRRFCASPPLTGRITIPGDKSISHRALMLSALAVGTSRVTGLLEGHDVLATAAAMRAMGARIERTGEGAWEIAGVGVGSLLQPAGALDMGNSGTSTRLLMGLVASHPITVTFTGDASLSGRPMGRVIDPLSQMGADIVASPGGRLPLMVRGLAPAIPLAYRLPMASAQVKSAVLLAALNTAGITEVIEPVPTRDHSERMLQAFGAELSVDTDSDGARHIRILGEAELKPQTIVVPGDPSSAAFFLVAALLVPGSDVTILNVGLNPTRAGLIDILRQMGGDIALLGAREVGGEPVADLHVRHSALRGIEVDPAVAPSMIDEFPIFFVAAALAQGRTVTTGLDELRVKESDRLAVMAAGLEAIGARAEESADGLVIDGSGGEPLPGGALIAGHLDHRICMSFAIAGLVSKAPVEIDDMAPVATSFPNFEALLAGLQP</sequence>
<dbReference type="GO" id="GO:0009423">
    <property type="term" value="P:chorismate biosynthetic process"/>
    <property type="evidence" value="ECO:0007669"/>
    <property type="project" value="UniProtKB-UniRule"/>
</dbReference>
<dbReference type="Pfam" id="PF00275">
    <property type="entry name" value="EPSP_synthase"/>
    <property type="match status" value="1"/>
</dbReference>
<comment type="function">
    <text evidence="1 9">Catalyzes the transfer of the enolpyruvyl moiety of phosphoenolpyruvate (PEP) to the 5-hydroxyl of shikimate-3-phosphate (S3P) to produce enolpyruvyl shikimate-3-phosphate and inorganic phosphate.</text>
</comment>
<evidence type="ECO:0000256" key="5">
    <source>
        <dbReference type="ARBA" id="ARBA00022605"/>
    </source>
</evidence>
<comment type="similarity">
    <text evidence="3 9">Belongs to the EPSP synthase family.</text>
</comment>
<dbReference type="EC" id="2.5.1.19" evidence="9"/>
<dbReference type="PROSITE" id="PS00104">
    <property type="entry name" value="EPSP_SYNTHASE_1"/>
    <property type="match status" value="1"/>
</dbReference>
<keyword evidence="5 9" id="KW-0028">Amino-acid biosynthesis</keyword>
<feature type="binding site" evidence="9">
    <location>
        <position position="353"/>
    </location>
    <ligand>
        <name>3-phosphoshikimate</name>
        <dbReference type="ChEBI" id="CHEBI:145989"/>
    </ligand>
</feature>
<evidence type="ECO:0000256" key="7">
    <source>
        <dbReference type="ARBA" id="ARBA00023141"/>
    </source>
</evidence>
<dbReference type="GO" id="GO:0009073">
    <property type="term" value="P:aromatic amino acid family biosynthetic process"/>
    <property type="evidence" value="ECO:0007669"/>
    <property type="project" value="UniProtKB-KW"/>
</dbReference>
<proteinExistence type="inferred from homology"/>
<keyword evidence="12" id="KW-1185">Reference proteome</keyword>
<dbReference type="SUPFAM" id="SSF55205">
    <property type="entry name" value="EPT/RTPC-like"/>
    <property type="match status" value="1"/>
</dbReference>
<keyword evidence="4 9" id="KW-0963">Cytoplasm</keyword>
<comment type="pathway">
    <text evidence="2 9">Metabolic intermediate biosynthesis; chorismate biosynthesis; chorismate from D-erythrose 4-phosphate and phosphoenolpyruvate: step 6/7.</text>
</comment>
<feature type="binding site" evidence="9">
    <location>
        <position position="32"/>
    </location>
    <ligand>
        <name>3-phosphoshikimate</name>
        <dbReference type="ChEBI" id="CHEBI:145989"/>
    </ligand>
</feature>
<feature type="binding site" evidence="9">
    <location>
        <position position="175"/>
    </location>
    <ligand>
        <name>3-phosphoshikimate</name>
        <dbReference type="ChEBI" id="CHEBI:145989"/>
    </ligand>
</feature>
<comment type="catalytic activity">
    <reaction evidence="8">
        <text>3-phosphoshikimate + phosphoenolpyruvate = 5-O-(1-carboxyvinyl)-3-phosphoshikimate + phosphate</text>
        <dbReference type="Rhea" id="RHEA:21256"/>
        <dbReference type="ChEBI" id="CHEBI:43474"/>
        <dbReference type="ChEBI" id="CHEBI:57701"/>
        <dbReference type="ChEBI" id="CHEBI:58702"/>
        <dbReference type="ChEBI" id="CHEBI:145989"/>
        <dbReference type="EC" id="2.5.1.19"/>
    </reaction>
    <physiologicalReaction direction="left-to-right" evidence="8">
        <dbReference type="Rhea" id="RHEA:21257"/>
    </physiologicalReaction>
</comment>
<feature type="binding site" evidence="9">
    <location>
        <position position="128"/>
    </location>
    <ligand>
        <name>phosphoenolpyruvate</name>
        <dbReference type="ChEBI" id="CHEBI:58702"/>
    </ligand>
</feature>